<feature type="transmembrane region" description="Helical" evidence="6">
    <location>
        <begin position="748"/>
        <end position="780"/>
    </location>
</feature>
<keyword evidence="2" id="KW-1003">Cell membrane</keyword>
<evidence type="ECO:0000256" key="1">
    <source>
        <dbReference type="ARBA" id="ARBA00004651"/>
    </source>
</evidence>
<dbReference type="AlphaFoldDB" id="A0A831RPK6"/>
<comment type="caution">
    <text evidence="8">The sequence shown here is derived from an EMBL/GenBank/DDBJ whole genome shotgun (WGS) entry which is preliminary data.</text>
</comment>
<proteinExistence type="predicted"/>
<feature type="domain" description="ABC3 transporter permease C-terminal" evidence="7">
    <location>
        <begin position="259"/>
        <end position="372"/>
    </location>
</feature>
<keyword evidence="4 6" id="KW-1133">Transmembrane helix</keyword>
<evidence type="ECO:0000256" key="2">
    <source>
        <dbReference type="ARBA" id="ARBA00022475"/>
    </source>
</evidence>
<reference evidence="8" key="1">
    <citation type="journal article" date="2020" name="mSystems">
        <title>Genome- and Community-Level Interaction Insights into Carbon Utilization and Element Cycling Functions of Hydrothermarchaeota in Hydrothermal Sediment.</title>
        <authorList>
            <person name="Zhou Z."/>
            <person name="Liu Y."/>
            <person name="Xu W."/>
            <person name="Pan J."/>
            <person name="Luo Z.H."/>
            <person name="Li M."/>
        </authorList>
    </citation>
    <scope>NUCLEOTIDE SEQUENCE [LARGE SCALE GENOMIC DNA]</scope>
    <source>
        <strain evidence="8">HyVt-443</strain>
    </source>
</reference>
<dbReference type="InterPro" id="IPR038766">
    <property type="entry name" value="Membrane_comp_ABC_pdt"/>
</dbReference>
<feature type="transmembrane region" description="Helical" evidence="6">
    <location>
        <begin position="304"/>
        <end position="330"/>
    </location>
</feature>
<dbReference type="EMBL" id="DRKP01000123">
    <property type="protein sequence ID" value="HEB96866.1"/>
    <property type="molecule type" value="Genomic_DNA"/>
</dbReference>
<feature type="transmembrane region" description="Helical" evidence="6">
    <location>
        <begin position="20"/>
        <end position="40"/>
    </location>
</feature>
<keyword evidence="5 6" id="KW-0472">Membrane</keyword>
<feature type="transmembrane region" description="Helical" evidence="6">
    <location>
        <begin position="708"/>
        <end position="727"/>
    </location>
</feature>
<evidence type="ECO:0000313" key="8">
    <source>
        <dbReference type="EMBL" id="HEB96866.1"/>
    </source>
</evidence>
<feature type="transmembrane region" description="Helical" evidence="6">
    <location>
        <begin position="390"/>
        <end position="410"/>
    </location>
</feature>
<dbReference type="PANTHER" id="PTHR30287">
    <property type="entry name" value="MEMBRANE COMPONENT OF PREDICTED ABC SUPERFAMILY METABOLITE UPTAKE TRANSPORTER"/>
    <property type="match status" value="1"/>
</dbReference>
<feature type="transmembrane region" description="Helical" evidence="6">
    <location>
        <begin position="256"/>
        <end position="274"/>
    </location>
</feature>
<name>A0A831RPK6_9GAMM</name>
<dbReference type="Pfam" id="PF02687">
    <property type="entry name" value="FtsX"/>
    <property type="match status" value="2"/>
</dbReference>
<dbReference type="GO" id="GO:0005886">
    <property type="term" value="C:plasma membrane"/>
    <property type="evidence" value="ECO:0007669"/>
    <property type="project" value="UniProtKB-SubCell"/>
</dbReference>
<evidence type="ECO:0000256" key="5">
    <source>
        <dbReference type="ARBA" id="ARBA00023136"/>
    </source>
</evidence>
<keyword evidence="3 6" id="KW-0812">Transmembrane</keyword>
<gene>
    <name evidence="8" type="ORF">ENI96_10610</name>
</gene>
<evidence type="ECO:0000259" key="7">
    <source>
        <dbReference type="Pfam" id="PF02687"/>
    </source>
</evidence>
<sequence>MNRWRFALRLFRRDWRHPELRLLGLALVVAVAAVTAVGFFTDRVDRAMALQASQVLAADLQLSSHDPIPPRYTDEARRLGLQTTRTLRFPSVLVNGDRTLLVEVKAVGPDYPLRGELRVRKSPGSAGQPVQHGPEPGRLWAQARVFDSLGLRPGATLELGRSRFTVSRVLSRDSTEAANLFRIGPGVLMALADLPATGLVTPASRVDHRLLVAGDRAAVNRYLEWARRDLPAGLSLVHTSNARPQLRRALDRGGRFLALASLMAVLVAAAAIALSGHRFLERQADATAILRCLGASRGLILQTLVLRLLLLGLMAALAGSLLGWLAQFLLAGMLADWFGAPLPAAGPAPLLLGLGTALISLLGFALPPMLRLGAVPPLRVLRRDLAPPPLSSWLTGLTALLAIALLMLWQAGEPKLAGLVIGGTLVTLGVLLAGGRLLVWLLTPLRRHGHGIWRYGLAGLARNPAMTSLQLAGFGLGILALLLLAVVRLDLLDAWDRSIPERAPNQFLINIQPDQVQALQSFLAAEGLPDAGFHPMLRARLTGIGDRRVRIDDYSDDRARRLVARDFNLSYGMELAPDNTIVAGRWWQPGQEDEPLFSVEQELARTLGIRRGDRLRFRIAGRELEGRVASLRRVQWDSFRPNFFVIGTPGLLQGYPTTYITSFHLPPGREPVLSRLVGRFPAVTVIDVSALMTQVREIITRGAQAVEYVFAFTLVAGLLVLAAGIQASREHRRQESAILRTLGLRRRALLQAVGIEFFTLGLLAGLLASLCAGATGWLIARELFGLDYPFNPGLWLVGLGASALGIGLAGLAATWPLVVHPPLQTLREG</sequence>
<evidence type="ECO:0000256" key="3">
    <source>
        <dbReference type="ARBA" id="ARBA00022692"/>
    </source>
</evidence>
<feature type="transmembrane region" description="Helical" evidence="6">
    <location>
        <begin position="792"/>
        <end position="818"/>
    </location>
</feature>
<protein>
    <submittedName>
        <fullName evidence="8">FtsX-like permease family protein</fullName>
    </submittedName>
</protein>
<dbReference type="InterPro" id="IPR003838">
    <property type="entry name" value="ABC3_permease_C"/>
</dbReference>
<feature type="domain" description="ABC3 transporter permease C-terminal" evidence="7">
    <location>
        <begin position="710"/>
        <end position="817"/>
    </location>
</feature>
<evidence type="ECO:0000256" key="6">
    <source>
        <dbReference type="SAM" id="Phobius"/>
    </source>
</evidence>
<comment type="subcellular location">
    <subcellularLocation>
        <location evidence="1">Cell membrane</location>
        <topology evidence="1">Multi-pass membrane protein</topology>
    </subcellularLocation>
</comment>
<dbReference type="Proteomes" id="UP000886251">
    <property type="component" value="Unassembled WGS sequence"/>
</dbReference>
<evidence type="ECO:0000256" key="4">
    <source>
        <dbReference type="ARBA" id="ARBA00022989"/>
    </source>
</evidence>
<feature type="transmembrane region" description="Helical" evidence="6">
    <location>
        <begin position="464"/>
        <end position="487"/>
    </location>
</feature>
<organism evidence="8">
    <name type="scientific">Sedimenticola thiotaurini</name>
    <dbReference type="NCBI Taxonomy" id="1543721"/>
    <lineage>
        <taxon>Bacteria</taxon>
        <taxon>Pseudomonadati</taxon>
        <taxon>Pseudomonadota</taxon>
        <taxon>Gammaproteobacteria</taxon>
        <taxon>Chromatiales</taxon>
        <taxon>Sedimenticolaceae</taxon>
        <taxon>Sedimenticola</taxon>
    </lineage>
</organism>
<dbReference type="PANTHER" id="PTHR30287:SF1">
    <property type="entry name" value="INNER MEMBRANE PROTEIN"/>
    <property type="match status" value="1"/>
</dbReference>
<feature type="transmembrane region" description="Helical" evidence="6">
    <location>
        <begin position="416"/>
        <end position="443"/>
    </location>
</feature>
<accession>A0A831RPK6</accession>